<dbReference type="GO" id="GO:0052906">
    <property type="term" value="F:tRNA (guanine(37)-N1)-methyltransferase activity"/>
    <property type="evidence" value="ECO:0007669"/>
    <property type="project" value="UniProtKB-UniRule"/>
</dbReference>
<comment type="catalytic activity">
    <reaction evidence="10 11">
        <text>guanosine(37) in tRNA + S-adenosyl-L-methionine = N(1)-methylguanosine(37) in tRNA + S-adenosyl-L-homocysteine + H(+)</text>
        <dbReference type="Rhea" id="RHEA:36899"/>
        <dbReference type="Rhea" id="RHEA-COMP:10145"/>
        <dbReference type="Rhea" id="RHEA-COMP:10147"/>
        <dbReference type="ChEBI" id="CHEBI:15378"/>
        <dbReference type="ChEBI" id="CHEBI:57856"/>
        <dbReference type="ChEBI" id="CHEBI:59789"/>
        <dbReference type="ChEBI" id="CHEBI:73542"/>
        <dbReference type="ChEBI" id="CHEBI:74269"/>
        <dbReference type="EC" id="2.1.1.228"/>
    </reaction>
</comment>
<evidence type="ECO:0000256" key="12">
    <source>
        <dbReference type="SAM" id="MobiDB-lite"/>
    </source>
</evidence>
<dbReference type="Pfam" id="PF25133">
    <property type="entry name" value="TYW2_N_2"/>
    <property type="match status" value="1"/>
</dbReference>
<comment type="function">
    <text evidence="9">Involved in mitochondrial tRNA methylation. Specifically methylates the N1 position of guanosine-37 in various tRNAs. Methylation is not dependent on the nature of the nucleoside 5' of the target nucleoside. This is the first step in the biosynthesis of wybutosine (yW), a modified base adjacent to the anticodon of tRNAs and required for accurate decoding.</text>
</comment>
<comment type="subcellular location">
    <subcellularLocation>
        <location evidence="11">Mitochondrion matrix</location>
    </subcellularLocation>
    <subcellularLocation>
        <location evidence="11">Nucleus</location>
    </subcellularLocation>
    <subcellularLocation>
        <location evidence="11">Cytoplasm</location>
    </subcellularLocation>
    <text evidence="11">Predominantly in the mitochondria and in the nucleus.</text>
</comment>
<evidence type="ECO:0000256" key="1">
    <source>
        <dbReference type="ARBA" id="ARBA00009775"/>
    </source>
</evidence>
<comment type="function">
    <text evidence="11">Specifically methylates the N1 position of guanosine-37 in various cytoplasmic and mitochondrial tRNAs. Methylation is not dependent on the nature of the nucleoside 5' of the target nucleoside. This is the first step in the biosynthesis of wybutosine (yW), a modified base adjacent to the anticodon of tRNAs and required for accurate decoding.</text>
</comment>
<dbReference type="SUPFAM" id="SSF53335">
    <property type="entry name" value="S-adenosyl-L-methionine-dependent methyltransferases"/>
    <property type="match status" value="1"/>
</dbReference>
<comment type="similarity">
    <text evidence="1">Belongs to the class I-like SAM-binding methyltransferase superfamily. TRM5/TYW2 family.</text>
</comment>
<evidence type="ECO:0000256" key="11">
    <source>
        <dbReference type="HAMAP-Rule" id="MF_03152"/>
    </source>
</evidence>
<dbReference type="Proteomes" id="UP000070412">
    <property type="component" value="Unassembled WGS sequence"/>
</dbReference>
<dbReference type="HAMAP" id="MF_03152">
    <property type="entry name" value="TRM5"/>
    <property type="match status" value="1"/>
</dbReference>
<dbReference type="InterPro" id="IPR056744">
    <property type="entry name" value="TRM5/TYW2-like_N"/>
</dbReference>
<dbReference type="EnsemblMetazoa" id="SSS_727s_mrna">
    <property type="protein sequence ID" value="KAF7490086.1"/>
    <property type="gene ID" value="SSS_727"/>
</dbReference>
<feature type="region of interest" description="Disordered" evidence="12">
    <location>
        <begin position="484"/>
        <end position="505"/>
    </location>
</feature>
<evidence type="ECO:0000256" key="7">
    <source>
        <dbReference type="ARBA" id="ARBA00023128"/>
    </source>
</evidence>
<name>A0A834R7D2_SARSC</name>
<evidence type="ECO:0000256" key="5">
    <source>
        <dbReference type="ARBA" id="ARBA00022691"/>
    </source>
</evidence>
<dbReference type="CDD" id="cd02440">
    <property type="entry name" value="AdoMet_MTases"/>
    <property type="match status" value="1"/>
</dbReference>
<reference evidence="14" key="2">
    <citation type="submission" date="2020-01" db="EMBL/GenBank/DDBJ databases">
        <authorList>
            <person name="Korhonen P.K.K."/>
            <person name="Guangxu M.G."/>
            <person name="Wang T.W."/>
            <person name="Stroehlein A.J.S."/>
            <person name="Young N.D."/>
            <person name="Ang C.-S.A."/>
            <person name="Fernando D.W.F."/>
            <person name="Lu H.L."/>
            <person name="Taylor S.T."/>
            <person name="Ehtesham M.E.M."/>
            <person name="Najaraj S.H.N."/>
            <person name="Harsha G.H.G."/>
            <person name="Madugundu A.M."/>
            <person name="Renuse S.R."/>
            <person name="Holt D.H."/>
            <person name="Pandey A.P."/>
            <person name="Papenfuss A.P."/>
            <person name="Gasser R.B.G."/>
            <person name="Fischer K.F."/>
        </authorList>
    </citation>
    <scope>NUCLEOTIDE SEQUENCE</scope>
    <source>
        <strain evidence="14">SSS_KF_BRIS2020</strain>
    </source>
</reference>
<keyword evidence="8 11" id="KW-0539">Nucleus</keyword>
<dbReference type="GO" id="GO:0005634">
    <property type="term" value="C:nucleus"/>
    <property type="evidence" value="ECO:0007669"/>
    <property type="project" value="UniProtKB-SubCell"/>
</dbReference>
<dbReference type="GO" id="GO:0005759">
    <property type="term" value="C:mitochondrial matrix"/>
    <property type="evidence" value="ECO:0007669"/>
    <property type="project" value="UniProtKB-SubCell"/>
</dbReference>
<evidence type="ECO:0000256" key="3">
    <source>
        <dbReference type="ARBA" id="ARBA00022603"/>
    </source>
</evidence>
<keyword evidence="3 11" id="KW-0489">Methyltransferase</keyword>
<dbReference type="OMA" id="VGSHSQF"/>
<keyword evidence="4 11" id="KW-0808">Transferase</keyword>
<reference evidence="16" key="1">
    <citation type="journal article" date="2020" name="PLoS Negl. Trop. Dis.">
        <title>High-quality nuclear genome for Sarcoptes scabiei-A critical resource for a neglected parasite.</title>
        <authorList>
            <person name="Korhonen P.K."/>
            <person name="Gasser R.B."/>
            <person name="Ma G."/>
            <person name="Wang T."/>
            <person name="Stroehlein A.J."/>
            <person name="Young N.D."/>
            <person name="Ang C.S."/>
            <person name="Fernando D.D."/>
            <person name="Lu H.C."/>
            <person name="Taylor S."/>
            <person name="Reynolds S.L."/>
            <person name="Mofiz E."/>
            <person name="Najaraj S.H."/>
            <person name="Gowda H."/>
            <person name="Madugundu A."/>
            <person name="Renuse S."/>
            <person name="Holt D."/>
            <person name="Pandey A."/>
            <person name="Papenfuss A.T."/>
            <person name="Fischer K."/>
        </authorList>
    </citation>
    <scope>NUCLEOTIDE SEQUENCE [LARGE SCALE GENOMIC DNA]</scope>
</reference>
<evidence type="ECO:0000256" key="2">
    <source>
        <dbReference type="ARBA" id="ARBA00022490"/>
    </source>
</evidence>
<dbReference type="InterPro" id="IPR056743">
    <property type="entry name" value="TRM5-TYW2-like_MTfase"/>
</dbReference>
<dbReference type="AlphaFoldDB" id="A0A834R7D2"/>
<gene>
    <name evidence="14" type="primary">SSS_727g</name>
    <name evidence="14" type="ORF">SSS_727</name>
</gene>
<dbReference type="Gene3D" id="3.30.300.110">
    <property type="entry name" value="Met-10+ protein-like domains"/>
    <property type="match status" value="1"/>
</dbReference>
<dbReference type="InterPro" id="IPR029063">
    <property type="entry name" value="SAM-dependent_MTases_sf"/>
</dbReference>
<comment type="similarity">
    <text evidence="11">Belongs to the TRM5 / TYW2 family.</text>
</comment>
<dbReference type="PANTHER" id="PTHR23245:SF36">
    <property type="entry name" value="TRNA (GUANINE(37)-N1)-METHYLTRANSFERASE"/>
    <property type="match status" value="1"/>
</dbReference>
<dbReference type="EC" id="2.1.1.228" evidence="11"/>
<proteinExistence type="inferred from homology"/>
<dbReference type="PROSITE" id="PS51684">
    <property type="entry name" value="SAM_MT_TRM5_TYW2"/>
    <property type="match status" value="1"/>
</dbReference>
<dbReference type="InterPro" id="IPR025792">
    <property type="entry name" value="tRNA_Gua_MeTrfase_euk"/>
</dbReference>
<protein>
    <recommendedName>
        <fullName evidence="11">tRNA (guanine(37)-N1)-methyltransferase</fullName>
        <ecNumber evidence="11">2.1.1.228</ecNumber>
    </recommendedName>
    <alternativeName>
        <fullName evidence="11">M1G-methyltransferase</fullName>
    </alternativeName>
    <alternativeName>
        <fullName evidence="11">tRNA [GM37] methyltransferase</fullName>
    </alternativeName>
    <alternativeName>
        <fullName evidence="11">tRNA methyltransferase 5 homolog</fullName>
    </alternativeName>
</protein>
<keyword evidence="6 11" id="KW-0819">tRNA processing</keyword>
<feature type="binding site" evidence="11">
    <location>
        <begin position="323"/>
        <end position="324"/>
    </location>
    <ligand>
        <name>S-adenosyl-L-methionine</name>
        <dbReference type="ChEBI" id="CHEBI:59789"/>
    </ligand>
</feature>
<dbReference type="FunFam" id="3.30.300.110:FF:000001">
    <property type="entry name" value="tRNA (guanine(37)-N1)-methyltransferase"/>
    <property type="match status" value="1"/>
</dbReference>
<comment type="subunit">
    <text evidence="11">Monomer.</text>
</comment>
<organism evidence="14">
    <name type="scientific">Sarcoptes scabiei</name>
    <name type="common">Itch mite</name>
    <name type="synonym">Acarus scabiei</name>
    <dbReference type="NCBI Taxonomy" id="52283"/>
    <lineage>
        <taxon>Eukaryota</taxon>
        <taxon>Metazoa</taxon>
        <taxon>Ecdysozoa</taxon>
        <taxon>Arthropoda</taxon>
        <taxon>Chelicerata</taxon>
        <taxon>Arachnida</taxon>
        <taxon>Acari</taxon>
        <taxon>Acariformes</taxon>
        <taxon>Sarcoptiformes</taxon>
        <taxon>Astigmata</taxon>
        <taxon>Psoroptidia</taxon>
        <taxon>Sarcoptoidea</taxon>
        <taxon>Sarcoptidae</taxon>
        <taxon>Sarcoptinae</taxon>
        <taxon>Sarcoptes</taxon>
    </lineage>
</organism>
<dbReference type="EMBL" id="WVUK01000062">
    <property type="protein sequence ID" value="KAF7490086.1"/>
    <property type="molecule type" value="Genomic_DNA"/>
</dbReference>
<dbReference type="InterPro" id="IPR030382">
    <property type="entry name" value="MeTrfase_TRM5/TYW2"/>
</dbReference>
<dbReference type="GO" id="GO:0070901">
    <property type="term" value="P:mitochondrial tRNA methylation"/>
    <property type="evidence" value="ECO:0007669"/>
    <property type="project" value="TreeGrafter"/>
</dbReference>
<accession>A0A834R7D2</accession>
<keyword evidence="16" id="KW-1185">Reference proteome</keyword>
<keyword evidence="2 11" id="KW-0963">Cytoplasm</keyword>
<sequence>MIINRSFCNVPKFLDALRAIPSQYILNRSPLIWRRHLILSEMISTSVNSDTKLIKPASKLICPPDDVRGMKVLDRESFRKTVSIPFLKIKTSNLVPVTRKLRPYLLKLKNFKSVQQLDISQEPNHDSLNKVFLNPDSFDAKIPQLIEELQTSNLISRSIEYESLELNYENFQYYDIFQSVFDEGALTSFSVIGHILHLNLRTHHLPYRKLIGQVLLDKINSCRLVVNKLDIINSTFRNFEMEILAQDDRDAQPNTNVSVCEAGIKFKFDFAKVYWNPRLSTERKRIIDLLNHKVDIVYDVFAGVGPFAVPIAKIRKCKVLANDLNPDAYHWLKENVALNKVENLVECFNLDGREFIKNQIKFDIIKQMEEFNGTNLNRRLHVLMNLPELALDFLKEFDGLLSSIENVHDKFVPDILVIHCYCFLRNISNPSEYLIDLVSSIFEYQIEPKDVMEISEVRKVSTNKLMFRFSFQLNKEILYRNRKNQSSNTSDLDDSNEKSKKLKTQ</sequence>
<evidence type="ECO:0000313" key="16">
    <source>
        <dbReference type="Proteomes" id="UP000070412"/>
    </source>
</evidence>
<evidence type="ECO:0000256" key="4">
    <source>
        <dbReference type="ARBA" id="ARBA00022679"/>
    </source>
</evidence>
<evidence type="ECO:0000256" key="9">
    <source>
        <dbReference type="ARBA" id="ARBA00045951"/>
    </source>
</evidence>
<evidence type="ECO:0000256" key="6">
    <source>
        <dbReference type="ARBA" id="ARBA00022694"/>
    </source>
</evidence>
<evidence type="ECO:0000256" key="10">
    <source>
        <dbReference type="ARBA" id="ARBA00047783"/>
    </source>
</evidence>
<evidence type="ECO:0000313" key="15">
    <source>
        <dbReference type="EnsemblMetazoa" id="KAF7490086.1"/>
    </source>
</evidence>
<feature type="binding site" evidence="11">
    <location>
        <position position="385"/>
    </location>
    <ligand>
        <name>S-adenosyl-L-methionine</name>
        <dbReference type="ChEBI" id="CHEBI:59789"/>
    </ligand>
</feature>
<dbReference type="Pfam" id="PF02475">
    <property type="entry name" value="TRM5-TYW2_MTfase"/>
    <property type="match status" value="1"/>
</dbReference>
<dbReference type="GO" id="GO:0002939">
    <property type="term" value="P:tRNA N1-guanine methylation"/>
    <property type="evidence" value="ECO:0007669"/>
    <property type="project" value="TreeGrafter"/>
</dbReference>
<feature type="domain" description="SAM-dependent methyltransferase TRM5/TYW2-type" evidence="13">
    <location>
        <begin position="189"/>
        <end position="475"/>
    </location>
</feature>
<dbReference type="OrthoDB" id="6416727at2759"/>
<evidence type="ECO:0000256" key="8">
    <source>
        <dbReference type="ARBA" id="ARBA00023242"/>
    </source>
</evidence>
<evidence type="ECO:0000313" key="14">
    <source>
        <dbReference type="EMBL" id="KAF7490086.1"/>
    </source>
</evidence>
<keyword evidence="5 11" id="KW-0949">S-adenosyl-L-methionine</keyword>
<feature type="binding site" evidence="11">
    <location>
        <position position="283"/>
    </location>
    <ligand>
        <name>S-adenosyl-L-methionine</name>
        <dbReference type="ChEBI" id="CHEBI:59789"/>
    </ligand>
</feature>
<feature type="binding site" evidence="11">
    <location>
        <begin position="351"/>
        <end position="352"/>
    </location>
    <ligand>
        <name>S-adenosyl-L-methionine</name>
        <dbReference type="ChEBI" id="CHEBI:59789"/>
    </ligand>
</feature>
<dbReference type="Gene3D" id="3.40.50.150">
    <property type="entry name" value="Vaccinia Virus protein VP39"/>
    <property type="match status" value="1"/>
</dbReference>
<evidence type="ECO:0000259" key="13">
    <source>
        <dbReference type="PROSITE" id="PS51684"/>
    </source>
</evidence>
<dbReference type="PANTHER" id="PTHR23245">
    <property type="entry name" value="TRNA METHYLTRANSFERASE"/>
    <property type="match status" value="1"/>
</dbReference>
<reference evidence="15" key="3">
    <citation type="submission" date="2022-06" db="UniProtKB">
        <authorList>
            <consortium name="EnsemblMetazoa"/>
        </authorList>
    </citation>
    <scope>IDENTIFICATION</scope>
</reference>
<keyword evidence="7 11" id="KW-0496">Mitochondrion</keyword>